<protein>
    <submittedName>
        <fullName evidence="1">Uncharacterized protein</fullName>
    </submittedName>
</protein>
<name>A0AAV3YV27_9GAST</name>
<evidence type="ECO:0000313" key="2">
    <source>
        <dbReference type="Proteomes" id="UP000735302"/>
    </source>
</evidence>
<organism evidence="1 2">
    <name type="scientific">Plakobranchus ocellatus</name>
    <dbReference type="NCBI Taxonomy" id="259542"/>
    <lineage>
        <taxon>Eukaryota</taxon>
        <taxon>Metazoa</taxon>
        <taxon>Spiralia</taxon>
        <taxon>Lophotrochozoa</taxon>
        <taxon>Mollusca</taxon>
        <taxon>Gastropoda</taxon>
        <taxon>Heterobranchia</taxon>
        <taxon>Euthyneura</taxon>
        <taxon>Panpulmonata</taxon>
        <taxon>Sacoglossa</taxon>
        <taxon>Placobranchoidea</taxon>
        <taxon>Plakobranchidae</taxon>
        <taxon>Plakobranchus</taxon>
    </lineage>
</organism>
<dbReference type="EMBL" id="BLXT01001503">
    <property type="protein sequence ID" value="GFN86289.1"/>
    <property type="molecule type" value="Genomic_DNA"/>
</dbReference>
<gene>
    <name evidence="1" type="ORF">PoB_001279500</name>
</gene>
<reference evidence="1 2" key="1">
    <citation type="journal article" date="2021" name="Elife">
        <title>Chloroplast acquisition without the gene transfer in kleptoplastic sea slugs, Plakobranchus ocellatus.</title>
        <authorList>
            <person name="Maeda T."/>
            <person name="Takahashi S."/>
            <person name="Yoshida T."/>
            <person name="Shimamura S."/>
            <person name="Takaki Y."/>
            <person name="Nagai Y."/>
            <person name="Toyoda A."/>
            <person name="Suzuki Y."/>
            <person name="Arimoto A."/>
            <person name="Ishii H."/>
            <person name="Satoh N."/>
            <person name="Nishiyama T."/>
            <person name="Hasebe M."/>
            <person name="Maruyama T."/>
            <person name="Minagawa J."/>
            <person name="Obokata J."/>
            <person name="Shigenobu S."/>
        </authorList>
    </citation>
    <scope>NUCLEOTIDE SEQUENCE [LARGE SCALE GENOMIC DNA]</scope>
</reference>
<proteinExistence type="predicted"/>
<keyword evidence="2" id="KW-1185">Reference proteome</keyword>
<dbReference type="AlphaFoldDB" id="A0AAV3YV27"/>
<sequence>MSSILKQMTWFSETRAGQVLHWPSFRVSRFKDRLVHVIWTCLPRQRRILSDTQQSMACLQSHTLGSIELHYVYNNEGNYARFQCTEDMHPYETTPPDTGLHAFRALKIVTQGDLDSPFRTHRSPARVCAGEFADRSGHQCLFLDHEHLIEQSLLGYHQEAMVAQRIANLPRELPGSLSPDEGPESLRSLCCGLAKNKKNYQ</sequence>
<dbReference type="Proteomes" id="UP000735302">
    <property type="component" value="Unassembled WGS sequence"/>
</dbReference>
<comment type="caution">
    <text evidence="1">The sequence shown here is derived from an EMBL/GenBank/DDBJ whole genome shotgun (WGS) entry which is preliminary data.</text>
</comment>
<evidence type="ECO:0000313" key="1">
    <source>
        <dbReference type="EMBL" id="GFN86289.1"/>
    </source>
</evidence>
<accession>A0AAV3YV27</accession>